<evidence type="ECO:0000313" key="1">
    <source>
        <dbReference type="EMBL" id="MCR8826221.1"/>
    </source>
</evidence>
<dbReference type="Proteomes" id="UP001165396">
    <property type="component" value="Unassembled WGS sequence"/>
</dbReference>
<reference evidence="1" key="1">
    <citation type="submission" date="2022-07" db="EMBL/GenBank/DDBJ databases">
        <title>Pseudosulfitobacter sp. strain AP-MA-4, whole genome sequence.</title>
        <authorList>
            <person name="Jiang Y."/>
        </authorList>
    </citation>
    <scope>NUCLEOTIDE SEQUENCE</scope>
    <source>
        <strain evidence="1">AP-MA-4</strain>
    </source>
</reference>
<comment type="caution">
    <text evidence="1">The sequence shown here is derived from an EMBL/GenBank/DDBJ whole genome shotgun (WGS) entry which is preliminary data.</text>
</comment>
<evidence type="ECO:0000313" key="2">
    <source>
        <dbReference type="Proteomes" id="UP001165396"/>
    </source>
</evidence>
<dbReference type="RefSeq" id="WP_258293903.1">
    <property type="nucleotide sequence ID" value="NZ_JANKJG010000003.1"/>
</dbReference>
<name>A0ABT1YZE6_9RHOB</name>
<keyword evidence="2" id="KW-1185">Reference proteome</keyword>
<sequence>MPRTKTSAQIRGTGFGQPAGRMGFYTMDPWGVRLIGLQLGPKLRRLRAILTYWKPFA</sequence>
<dbReference type="EMBL" id="JANKJG010000003">
    <property type="protein sequence ID" value="MCR8826221.1"/>
    <property type="molecule type" value="Genomic_DNA"/>
</dbReference>
<proteinExistence type="predicted"/>
<organism evidence="1 2">
    <name type="scientific">Pseudosulfitobacter koreensis</name>
    <dbReference type="NCBI Taxonomy" id="2968472"/>
    <lineage>
        <taxon>Bacteria</taxon>
        <taxon>Pseudomonadati</taxon>
        <taxon>Pseudomonadota</taxon>
        <taxon>Alphaproteobacteria</taxon>
        <taxon>Rhodobacterales</taxon>
        <taxon>Roseobacteraceae</taxon>
        <taxon>Pseudosulfitobacter</taxon>
    </lineage>
</organism>
<gene>
    <name evidence="1" type="ORF">NTA49_06690</name>
</gene>
<protein>
    <submittedName>
        <fullName evidence="1">Uncharacterized protein</fullName>
    </submittedName>
</protein>
<accession>A0ABT1YZE6</accession>